<dbReference type="SMART" id="SM00834">
    <property type="entry name" value="CxxC_CXXC_SSSS"/>
    <property type="match status" value="1"/>
</dbReference>
<evidence type="ECO:0000259" key="2">
    <source>
        <dbReference type="SMART" id="SM00834"/>
    </source>
</evidence>
<dbReference type="AlphaFoldDB" id="A0A2M7SEF2"/>
<gene>
    <name evidence="3" type="ORF">COY52_02415</name>
</gene>
<name>A0A2M7SEF2_9BACT</name>
<dbReference type="NCBIfam" id="TIGR02605">
    <property type="entry name" value="CxxC_CxxC_SSSS"/>
    <property type="match status" value="1"/>
</dbReference>
<comment type="caution">
    <text evidence="3">The sequence shown here is derived from an EMBL/GenBank/DDBJ whole genome shotgun (WGS) entry which is preliminary data.</text>
</comment>
<organism evidence="3 4">
    <name type="scientific">Candidatus Desantisbacteria bacterium CG_4_10_14_0_8_um_filter_48_22</name>
    <dbReference type="NCBI Taxonomy" id="1974543"/>
    <lineage>
        <taxon>Bacteria</taxon>
        <taxon>Candidatus Desantisiibacteriota</taxon>
    </lineage>
</organism>
<proteinExistence type="predicted"/>
<feature type="domain" description="Putative regulatory protein FmdB zinc ribbon" evidence="2">
    <location>
        <begin position="1"/>
        <end position="41"/>
    </location>
</feature>
<dbReference type="Proteomes" id="UP000229307">
    <property type="component" value="Unassembled WGS sequence"/>
</dbReference>
<accession>A0A2M7SEF2</accession>
<feature type="compositionally biased region" description="Low complexity" evidence="1">
    <location>
        <begin position="54"/>
        <end position="80"/>
    </location>
</feature>
<dbReference type="EMBL" id="PFMR01000077">
    <property type="protein sequence ID" value="PIZ17864.1"/>
    <property type="molecule type" value="Genomic_DNA"/>
</dbReference>
<dbReference type="InterPro" id="IPR013429">
    <property type="entry name" value="Regulatory_FmdB_Zinc_ribbon"/>
</dbReference>
<dbReference type="Pfam" id="PF09723">
    <property type="entry name" value="Zn_ribbon_8"/>
    <property type="match status" value="1"/>
</dbReference>
<protein>
    <submittedName>
        <fullName evidence="3">FmdB family transcriptional regulator</fullName>
    </submittedName>
</protein>
<evidence type="ECO:0000313" key="3">
    <source>
        <dbReference type="EMBL" id="PIZ17864.1"/>
    </source>
</evidence>
<sequence length="80" mass="8426">MPIREFKCNECGLEFETLVMRKDEKINCEKCGSGNLDKLLSAFAVHGAHSADNKSSSGSCSSSGSKCGSCGSHKCSTCSN</sequence>
<evidence type="ECO:0000313" key="4">
    <source>
        <dbReference type="Proteomes" id="UP000229307"/>
    </source>
</evidence>
<reference evidence="4" key="1">
    <citation type="submission" date="2017-09" db="EMBL/GenBank/DDBJ databases">
        <title>Depth-based differentiation of microbial function through sediment-hosted aquifers and enrichment of novel symbionts in the deep terrestrial subsurface.</title>
        <authorList>
            <person name="Probst A.J."/>
            <person name="Ladd B."/>
            <person name="Jarett J.K."/>
            <person name="Geller-Mcgrath D.E."/>
            <person name="Sieber C.M.K."/>
            <person name="Emerson J.B."/>
            <person name="Anantharaman K."/>
            <person name="Thomas B.C."/>
            <person name="Malmstrom R."/>
            <person name="Stieglmeier M."/>
            <person name="Klingl A."/>
            <person name="Woyke T."/>
            <person name="Ryan C.M."/>
            <person name="Banfield J.F."/>
        </authorList>
    </citation>
    <scope>NUCLEOTIDE SEQUENCE [LARGE SCALE GENOMIC DNA]</scope>
</reference>
<evidence type="ECO:0000256" key="1">
    <source>
        <dbReference type="SAM" id="MobiDB-lite"/>
    </source>
</evidence>
<feature type="region of interest" description="Disordered" evidence="1">
    <location>
        <begin position="49"/>
        <end position="80"/>
    </location>
</feature>